<evidence type="ECO:0000256" key="10">
    <source>
        <dbReference type="PROSITE-ProRule" id="PRU00125"/>
    </source>
</evidence>
<dbReference type="Proteomes" id="UP001164746">
    <property type="component" value="Chromosome 17"/>
</dbReference>
<comment type="subcellular location">
    <subcellularLocation>
        <location evidence="1 9 11">Nucleus</location>
    </subcellularLocation>
</comment>
<dbReference type="InterPro" id="IPR050453">
    <property type="entry name" value="LIM_Homeobox_TF"/>
</dbReference>
<evidence type="ECO:0000259" key="13">
    <source>
        <dbReference type="PROSITE" id="PS50023"/>
    </source>
</evidence>
<keyword evidence="8 9" id="KW-0539">Nucleus</keyword>
<feature type="region of interest" description="Disordered" evidence="12">
    <location>
        <begin position="221"/>
        <end position="309"/>
    </location>
</feature>
<dbReference type="PANTHER" id="PTHR24208:SF166">
    <property type="entry name" value="LIM HOMEOBOX TRANSCRIPTION FACTOR 1 ALPHA, ISOFORM B"/>
    <property type="match status" value="1"/>
</dbReference>
<dbReference type="SUPFAM" id="SSF57716">
    <property type="entry name" value="Glucocorticoid receptor-like (DNA-binding domain)"/>
    <property type="match status" value="1"/>
</dbReference>
<gene>
    <name evidence="15" type="ORF">MAR_034105</name>
</gene>
<feature type="domain" description="LIM zinc-binding" evidence="13">
    <location>
        <begin position="81"/>
        <end position="144"/>
    </location>
</feature>
<evidence type="ECO:0000256" key="1">
    <source>
        <dbReference type="ARBA" id="ARBA00004123"/>
    </source>
</evidence>
<dbReference type="PROSITE" id="PS50071">
    <property type="entry name" value="HOMEOBOX_2"/>
    <property type="match status" value="1"/>
</dbReference>
<evidence type="ECO:0000256" key="3">
    <source>
        <dbReference type="ARBA" id="ARBA00022737"/>
    </source>
</evidence>
<accession>A0ABY7GAX1</accession>
<reference evidence="15" key="1">
    <citation type="submission" date="2022-11" db="EMBL/GenBank/DDBJ databases">
        <title>Centuries of genome instability and evolution in soft-shell clam transmissible cancer (bioRxiv).</title>
        <authorList>
            <person name="Hart S.F.M."/>
            <person name="Yonemitsu M.A."/>
            <person name="Giersch R.M."/>
            <person name="Beal B.F."/>
            <person name="Arriagada G."/>
            <person name="Davis B.W."/>
            <person name="Ostrander E.A."/>
            <person name="Goff S.P."/>
            <person name="Metzger M.J."/>
        </authorList>
    </citation>
    <scope>NUCLEOTIDE SEQUENCE</scope>
    <source>
        <strain evidence="15">MELC-2E11</strain>
        <tissue evidence="15">Siphon/mantle</tissue>
    </source>
</reference>
<keyword evidence="2 10" id="KW-0479">Metal-binding</keyword>
<dbReference type="Gene3D" id="2.10.110.10">
    <property type="entry name" value="Cysteine Rich Protein"/>
    <property type="match status" value="2"/>
</dbReference>
<evidence type="ECO:0000256" key="2">
    <source>
        <dbReference type="ARBA" id="ARBA00022723"/>
    </source>
</evidence>
<keyword evidence="4 10" id="KW-0862">Zinc</keyword>
<feature type="compositionally biased region" description="Basic and acidic residues" evidence="12">
    <location>
        <begin position="234"/>
        <end position="260"/>
    </location>
</feature>
<evidence type="ECO:0000256" key="4">
    <source>
        <dbReference type="ARBA" id="ARBA00022833"/>
    </source>
</evidence>
<dbReference type="InterPro" id="IPR017970">
    <property type="entry name" value="Homeobox_CS"/>
</dbReference>
<dbReference type="CDD" id="cd09371">
    <property type="entry name" value="LIM1_Lmx1b"/>
    <property type="match status" value="1"/>
</dbReference>
<evidence type="ECO:0000256" key="12">
    <source>
        <dbReference type="SAM" id="MobiDB-lite"/>
    </source>
</evidence>
<evidence type="ECO:0000256" key="11">
    <source>
        <dbReference type="RuleBase" id="RU000682"/>
    </source>
</evidence>
<dbReference type="Pfam" id="PF00412">
    <property type="entry name" value="LIM"/>
    <property type="match status" value="2"/>
</dbReference>
<dbReference type="Gene3D" id="1.10.10.60">
    <property type="entry name" value="Homeodomain-like"/>
    <property type="match status" value="1"/>
</dbReference>
<dbReference type="InterPro" id="IPR009057">
    <property type="entry name" value="Homeodomain-like_sf"/>
</dbReference>
<organism evidence="15 16">
    <name type="scientific">Mya arenaria</name>
    <name type="common">Soft-shell clam</name>
    <dbReference type="NCBI Taxonomy" id="6604"/>
    <lineage>
        <taxon>Eukaryota</taxon>
        <taxon>Metazoa</taxon>
        <taxon>Spiralia</taxon>
        <taxon>Lophotrochozoa</taxon>
        <taxon>Mollusca</taxon>
        <taxon>Bivalvia</taxon>
        <taxon>Autobranchia</taxon>
        <taxon>Heteroconchia</taxon>
        <taxon>Euheterodonta</taxon>
        <taxon>Imparidentia</taxon>
        <taxon>Neoheterodontei</taxon>
        <taxon>Myida</taxon>
        <taxon>Myoidea</taxon>
        <taxon>Myidae</taxon>
        <taxon>Mya</taxon>
    </lineage>
</organism>
<dbReference type="SMART" id="SM00132">
    <property type="entry name" value="LIM"/>
    <property type="match status" value="2"/>
</dbReference>
<sequence>MWTNCLPVPDTMGFVPHVQNIPDFSPPASFSDDRFLMRVVDLSWHEHCLQCSVCRAPLQGSCFVKDQKLFCRHDYDKIFRPKCSACMQQICPPNQLVMRAHDHVFHVHCFRCMACGQPLQKGDEFAVRHGQILCRIDFEKEMAFSAYSPKCDDSDSYDDDSDSGKPPKRPRTILTTSQRRKFKSAFEMNPKPCRKVRESLAAETGLSVRVVQVWFQNQRAKVKKIARRQNQDGGKGKKEGSGGDGADKVKVKSPTDKKDADDSESDSSFIGQSETNGVTTKGEARLFGDQMGNFDTDHSDSAYSSTNTGSHAYSNGSMLDDKMDSIDQLLGQDGRTMSGSNTLINPIDKLYSMQSSYFNAE</sequence>
<dbReference type="PROSITE" id="PS00478">
    <property type="entry name" value="LIM_DOMAIN_1"/>
    <property type="match status" value="1"/>
</dbReference>
<dbReference type="Pfam" id="PF00046">
    <property type="entry name" value="Homeodomain"/>
    <property type="match status" value="1"/>
</dbReference>
<dbReference type="PROSITE" id="PS50023">
    <property type="entry name" value="LIM_DOMAIN_2"/>
    <property type="match status" value="1"/>
</dbReference>
<keyword evidence="5 10" id="KW-0440">LIM domain</keyword>
<evidence type="ECO:0000313" key="15">
    <source>
        <dbReference type="EMBL" id="WAR31563.1"/>
    </source>
</evidence>
<keyword evidence="16" id="KW-1185">Reference proteome</keyword>
<feature type="domain" description="Homeobox" evidence="14">
    <location>
        <begin position="165"/>
        <end position="225"/>
    </location>
</feature>
<evidence type="ECO:0000313" key="16">
    <source>
        <dbReference type="Proteomes" id="UP001164746"/>
    </source>
</evidence>
<evidence type="ECO:0000256" key="7">
    <source>
        <dbReference type="ARBA" id="ARBA00023155"/>
    </source>
</evidence>
<evidence type="ECO:0000256" key="5">
    <source>
        <dbReference type="ARBA" id="ARBA00023038"/>
    </source>
</evidence>
<dbReference type="SMART" id="SM00389">
    <property type="entry name" value="HOX"/>
    <property type="match status" value="1"/>
</dbReference>
<keyword evidence="6 9" id="KW-0238">DNA-binding</keyword>
<evidence type="ECO:0000256" key="6">
    <source>
        <dbReference type="ARBA" id="ARBA00023125"/>
    </source>
</evidence>
<keyword evidence="7 9" id="KW-0371">Homeobox</keyword>
<feature type="DNA-binding region" description="Homeobox" evidence="9">
    <location>
        <begin position="167"/>
        <end position="226"/>
    </location>
</feature>
<dbReference type="SUPFAM" id="SSF46689">
    <property type="entry name" value="Homeodomain-like"/>
    <property type="match status" value="1"/>
</dbReference>
<proteinExistence type="predicted"/>
<evidence type="ECO:0000256" key="8">
    <source>
        <dbReference type="ARBA" id="ARBA00023242"/>
    </source>
</evidence>
<dbReference type="InterPro" id="IPR001781">
    <property type="entry name" value="Znf_LIM"/>
</dbReference>
<dbReference type="PANTHER" id="PTHR24208">
    <property type="entry name" value="LIM/HOMEOBOX PROTEIN LHX"/>
    <property type="match status" value="1"/>
</dbReference>
<feature type="region of interest" description="Disordered" evidence="12">
    <location>
        <begin position="150"/>
        <end position="173"/>
    </location>
</feature>
<protein>
    <submittedName>
        <fullName evidence="15">LMX1A-like protein</fullName>
    </submittedName>
</protein>
<evidence type="ECO:0000256" key="9">
    <source>
        <dbReference type="PROSITE-ProRule" id="PRU00108"/>
    </source>
</evidence>
<dbReference type="PROSITE" id="PS00027">
    <property type="entry name" value="HOMEOBOX_1"/>
    <property type="match status" value="1"/>
</dbReference>
<feature type="compositionally biased region" description="Polar residues" evidence="12">
    <location>
        <begin position="269"/>
        <end position="279"/>
    </location>
</feature>
<dbReference type="EMBL" id="CP111028">
    <property type="protein sequence ID" value="WAR31563.1"/>
    <property type="molecule type" value="Genomic_DNA"/>
</dbReference>
<evidence type="ECO:0000259" key="14">
    <source>
        <dbReference type="PROSITE" id="PS50071"/>
    </source>
</evidence>
<dbReference type="InterPro" id="IPR001356">
    <property type="entry name" value="HD"/>
</dbReference>
<name>A0ABY7GAX1_MYAAR</name>
<dbReference type="CDD" id="cd00086">
    <property type="entry name" value="homeodomain"/>
    <property type="match status" value="1"/>
</dbReference>
<keyword evidence="3" id="KW-0677">Repeat</keyword>